<comment type="caution">
    <text evidence="2">The sequence shown here is derived from an EMBL/GenBank/DDBJ whole genome shotgun (WGS) entry which is preliminary data.</text>
</comment>
<name>A0A836BXB0_9CHLO</name>
<dbReference type="Proteomes" id="UP000612055">
    <property type="component" value="Unassembled WGS sequence"/>
</dbReference>
<proteinExistence type="predicted"/>
<evidence type="ECO:0000256" key="1">
    <source>
        <dbReference type="SAM" id="MobiDB-lite"/>
    </source>
</evidence>
<evidence type="ECO:0000313" key="3">
    <source>
        <dbReference type="Proteomes" id="UP000612055"/>
    </source>
</evidence>
<keyword evidence="3" id="KW-1185">Reference proteome</keyword>
<accession>A0A836BXB0</accession>
<organism evidence="2 3">
    <name type="scientific">Edaphochlamys debaryana</name>
    <dbReference type="NCBI Taxonomy" id="47281"/>
    <lineage>
        <taxon>Eukaryota</taxon>
        <taxon>Viridiplantae</taxon>
        <taxon>Chlorophyta</taxon>
        <taxon>core chlorophytes</taxon>
        <taxon>Chlorophyceae</taxon>
        <taxon>CS clade</taxon>
        <taxon>Chlamydomonadales</taxon>
        <taxon>Chlamydomonadales incertae sedis</taxon>
        <taxon>Edaphochlamys</taxon>
    </lineage>
</organism>
<evidence type="ECO:0000313" key="2">
    <source>
        <dbReference type="EMBL" id="KAG2492551.1"/>
    </source>
</evidence>
<dbReference type="EMBL" id="JAEHOE010000044">
    <property type="protein sequence ID" value="KAG2492551.1"/>
    <property type="molecule type" value="Genomic_DNA"/>
</dbReference>
<feature type="region of interest" description="Disordered" evidence="1">
    <location>
        <begin position="620"/>
        <end position="645"/>
    </location>
</feature>
<dbReference type="OrthoDB" id="563472at2759"/>
<gene>
    <name evidence="2" type="ORF">HYH03_009214</name>
</gene>
<evidence type="ECO:0008006" key="4">
    <source>
        <dbReference type="Google" id="ProtNLM"/>
    </source>
</evidence>
<feature type="region of interest" description="Disordered" evidence="1">
    <location>
        <begin position="270"/>
        <end position="296"/>
    </location>
</feature>
<sequence>MGAQALRMAVSDEACAWKAREIEAASEALNELGTKALQQMGDAGLAGLVALLGLALRRAAPNAPNVGDAEREAYFHLQRLLMRALLDGNKKGLSADAPASIRAALLKSHTLRSLSVLVAASAGGLLSLGPQRPSRRTLQASLLLLLESRRVLHYFCTSPLGKTAAQRKSRAAALRVELEASGLLESWSRLALAVAACDGGQETAAKDFAELVKTLTALVALESSPSTGGGPMDPWASYLLSGACPSLAFLLTSHVVSFAAELDGGPTHGLPAADPDGCAAGSGSGAGPSSGSVRARPPVPLLDSSGALLRGNRVVIGVTALWAVEQWTRVQVQIGLACRNLQWDPLQPPFSSAKPLQSWPWGPRLLQHLWAHLTPANPGPDPIDRAWAPVHACVRAAMQRRDPLANPVAAFQLGMRLATLAAHAMLSHSNSQQGAGAVAGVGVGGGGVALQAAAARGRLSASEAGLAAYSGLRLAREALGVPRVALEELGDGLPGLTRPQLAWWRAAVAWAGLWQHASWPPGFGVDSTPLFDWDGLSRAALDAEPALSCGYLSVLEALLRHPKAEAGEVELLEEGRAWCDVWGPSLLCAEPREIASLAATLGKLLRRSADRLLARLANSAAAGPGAGGDGEERMEMPGLSPAPDEGVGRLAGSVRSLLWLLLDWLPALLTAAEPWGAGAGAAVHGASQPVPASPHAQAWRELLWRELDPTWMVGAALVLPAGNAGTRDGRCAVLWELVVRAPERLAAAVAAADAAEAAVTEKKAAGEGAATAPGGQDGGPPERWLGGKLPPLGTLSMNLLKTVLGESELPALTSGERPAGPCLLAAIQAVCSGARASAAAPGSALDPSTWGVGAMHLLRAPSLLPPPDAARVLLPRCCNPACVRLEGPSEAGLRLEACAGGCGKASYCCRACQQAHAAAGHARDCRAAAEANAA</sequence>
<dbReference type="AlphaFoldDB" id="A0A836BXB0"/>
<protein>
    <recommendedName>
        <fullName evidence="4">MYND-type domain-containing protein</fullName>
    </recommendedName>
</protein>
<reference evidence="2" key="1">
    <citation type="journal article" date="2020" name="bioRxiv">
        <title>Comparative genomics of Chlamydomonas.</title>
        <authorList>
            <person name="Craig R.J."/>
            <person name="Hasan A.R."/>
            <person name="Ness R.W."/>
            <person name="Keightley P.D."/>
        </authorList>
    </citation>
    <scope>NUCLEOTIDE SEQUENCE</scope>
    <source>
        <strain evidence="2">CCAP 11/70</strain>
    </source>
</reference>